<dbReference type="CDD" id="cd06278">
    <property type="entry name" value="PBP1_LacI-like"/>
    <property type="match status" value="1"/>
</dbReference>
<reference evidence="5 6" key="1">
    <citation type="submission" date="2018-10" db="EMBL/GenBank/DDBJ databases">
        <title>Histidinibacterium lentulum gen. nov., sp. nov., a marine bacterium from the culture broth of Picochlorum sp. 122.</title>
        <authorList>
            <person name="Wang G."/>
        </authorList>
    </citation>
    <scope>NUCLEOTIDE SEQUENCE [LARGE SCALE GENOMIC DNA]</scope>
    <source>
        <strain evidence="5 6">B17</strain>
    </source>
</reference>
<evidence type="ECO:0000313" key="5">
    <source>
        <dbReference type="EMBL" id="ROU03711.1"/>
    </source>
</evidence>
<accession>A0A3N2R8J7</accession>
<dbReference type="Pfam" id="PF00356">
    <property type="entry name" value="LacI"/>
    <property type="match status" value="1"/>
</dbReference>
<dbReference type="Gene3D" id="3.40.50.2300">
    <property type="match status" value="2"/>
</dbReference>
<dbReference type="PANTHER" id="PTHR30146">
    <property type="entry name" value="LACI-RELATED TRANSCRIPTIONAL REPRESSOR"/>
    <property type="match status" value="1"/>
</dbReference>
<comment type="caution">
    <text evidence="5">The sequence shown here is derived from an EMBL/GenBank/DDBJ whole genome shotgun (WGS) entry which is preliminary data.</text>
</comment>
<keyword evidence="3" id="KW-0804">Transcription</keyword>
<evidence type="ECO:0000256" key="1">
    <source>
        <dbReference type="ARBA" id="ARBA00023015"/>
    </source>
</evidence>
<dbReference type="InterPro" id="IPR028082">
    <property type="entry name" value="Peripla_BP_I"/>
</dbReference>
<keyword evidence="6" id="KW-1185">Reference proteome</keyword>
<dbReference type="Proteomes" id="UP000268016">
    <property type="component" value="Unassembled WGS sequence"/>
</dbReference>
<name>A0A3N2R8J7_9RHOB</name>
<keyword evidence="1" id="KW-0805">Transcription regulation</keyword>
<dbReference type="Gene3D" id="1.10.260.40">
    <property type="entry name" value="lambda repressor-like DNA-binding domains"/>
    <property type="match status" value="1"/>
</dbReference>
<dbReference type="InterPro" id="IPR010982">
    <property type="entry name" value="Lambda_DNA-bd_dom_sf"/>
</dbReference>
<dbReference type="PANTHER" id="PTHR30146:SF109">
    <property type="entry name" value="HTH-TYPE TRANSCRIPTIONAL REGULATOR GALS"/>
    <property type="match status" value="1"/>
</dbReference>
<gene>
    <name evidence="5" type="ORF">EAT49_05280</name>
</gene>
<sequence length="326" mass="34178">MTLADVAARAGVSRSAVSRTFTEGASVAAATRARVLKAAEALGYRPNRLASSLTTRRTGLVGLVVDNFRNPVFMTVFDGFTRLLQDRGYRPLLVNLSGETRAEASLALLQDYSVEGVIVASSTLPGDFAEAFHAAGLPVVHCFGRQAPDPALPVVGVDNIACGRLAAETLLARGYRRIGFLGGPRGATSTGDRLSGFLAGLGPLHPGISFAEAYSHEAGQTEMGRIIRAGDLAEAYFCGDDQLAIGALDALREAGLSVPGDVGILGMNDMAMAGWGAIALSTIRQPFPRIIAESVDRLLSRIETGVDPASCTLQAELVLRGTLRPL</sequence>
<dbReference type="GO" id="GO:0003700">
    <property type="term" value="F:DNA-binding transcription factor activity"/>
    <property type="evidence" value="ECO:0007669"/>
    <property type="project" value="TreeGrafter"/>
</dbReference>
<protein>
    <submittedName>
        <fullName evidence="5">LacI family transcriptional regulator</fullName>
    </submittedName>
</protein>
<dbReference type="AlphaFoldDB" id="A0A3N2R8J7"/>
<dbReference type="SUPFAM" id="SSF47413">
    <property type="entry name" value="lambda repressor-like DNA-binding domains"/>
    <property type="match status" value="1"/>
</dbReference>
<dbReference type="Pfam" id="PF13377">
    <property type="entry name" value="Peripla_BP_3"/>
    <property type="match status" value="1"/>
</dbReference>
<proteinExistence type="predicted"/>
<evidence type="ECO:0000256" key="2">
    <source>
        <dbReference type="ARBA" id="ARBA00023125"/>
    </source>
</evidence>
<dbReference type="GO" id="GO:0000976">
    <property type="term" value="F:transcription cis-regulatory region binding"/>
    <property type="evidence" value="ECO:0007669"/>
    <property type="project" value="TreeGrafter"/>
</dbReference>
<evidence type="ECO:0000256" key="3">
    <source>
        <dbReference type="ARBA" id="ARBA00023163"/>
    </source>
</evidence>
<evidence type="ECO:0000313" key="6">
    <source>
        <dbReference type="Proteomes" id="UP000268016"/>
    </source>
</evidence>
<dbReference type="PROSITE" id="PS50932">
    <property type="entry name" value="HTH_LACI_2"/>
    <property type="match status" value="1"/>
</dbReference>
<dbReference type="EMBL" id="RDRB01000002">
    <property type="protein sequence ID" value="ROU03711.1"/>
    <property type="molecule type" value="Genomic_DNA"/>
</dbReference>
<dbReference type="RefSeq" id="WP_123641244.1">
    <property type="nucleotide sequence ID" value="NZ_ML119082.1"/>
</dbReference>
<feature type="domain" description="HTH lacI-type" evidence="4">
    <location>
        <begin position="1"/>
        <end position="55"/>
    </location>
</feature>
<organism evidence="5 6">
    <name type="scientific">Histidinibacterium lentulum</name>
    <dbReference type="NCBI Taxonomy" id="2480588"/>
    <lineage>
        <taxon>Bacteria</taxon>
        <taxon>Pseudomonadati</taxon>
        <taxon>Pseudomonadota</taxon>
        <taxon>Alphaproteobacteria</taxon>
        <taxon>Rhodobacterales</taxon>
        <taxon>Paracoccaceae</taxon>
        <taxon>Histidinibacterium</taxon>
    </lineage>
</organism>
<keyword evidence="2" id="KW-0238">DNA-binding</keyword>
<evidence type="ECO:0000259" key="4">
    <source>
        <dbReference type="PROSITE" id="PS50932"/>
    </source>
</evidence>
<dbReference type="SUPFAM" id="SSF53822">
    <property type="entry name" value="Periplasmic binding protein-like I"/>
    <property type="match status" value="1"/>
</dbReference>
<dbReference type="InterPro" id="IPR046335">
    <property type="entry name" value="LacI/GalR-like_sensor"/>
</dbReference>
<dbReference type="CDD" id="cd01392">
    <property type="entry name" value="HTH_LacI"/>
    <property type="match status" value="1"/>
</dbReference>
<dbReference type="OrthoDB" id="8433438at2"/>
<dbReference type="InterPro" id="IPR000843">
    <property type="entry name" value="HTH_LacI"/>
</dbReference>
<dbReference type="SMART" id="SM00354">
    <property type="entry name" value="HTH_LACI"/>
    <property type="match status" value="1"/>
</dbReference>